<evidence type="ECO:0000256" key="1">
    <source>
        <dbReference type="ARBA" id="ARBA00001043"/>
    </source>
</evidence>
<dbReference type="EC" id="3.5.2.17" evidence="8"/>
<protein>
    <recommendedName>
        <fullName evidence="8">5-hydroxyisourate hydrolase</fullName>
        <shortName evidence="8">HIU hydrolase</shortName>
        <shortName evidence="8">HIUHase</shortName>
        <ecNumber evidence="8">3.5.2.17</ecNumber>
    </recommendedName>
</protein>
<dbReference type="InterPro" id="IPR000895">
    <property type="entry name" value="Transthyretin/HIU_hydrolase"/>
</dbReference>
<dbReference type="InterPro" id="IPR014306">
    <property type="entry name" value="Hydroxyisourate_hydrolase"/>
</dbReference>
<dbReference type="NCBIfam" id="TIGR02962">
    <property type="entry name" value="hdxy_isourate"/>
    <property type="match status" value="1"/>
</dbReference>
<dbReference type="EMBL" id="FNFM01000001">
    <property type="protein sequence ID" value="SDJ64465.1"/>
    <property type="molecule type" value="Genomic_DNA"/>
</dbReference>
<dbReference type="OrthoDB" id="9792386at2"/>
<comment type="similarity">
    <text evidence="3 8">Belongs to the transthyretin family. 5-hydroxyisourate hydrolase subfamily.</text>
</comment>
<name>A0A1G8VGM1_ACTMZ</name>
<dbReference type="InterPro" id="IPR023416">
    <property type="entry name" value="Transthyretin/HIU_hydrolase_d"/>
</dbReference>
<dbReference type="InterPro" id="IPR036817">
    <property type="entry name" value="Transthyretin/HIU_hydrolase_sf"/>
</dbReference>
<comment type="catalytic activity">
    <reaction evidence="1 8">
        <text>5-hydroxyisourate + H2O = 5-hydroxy-2-oxo-4-ureido-2,5-dihydro-1H-imidazole-5-carboxylate + H(+)</text>
        <dbReference type="Rhea" id="RHEA:23736"/>
        <dbReference type="ChEBI" id="CHEBI:15377"/>
        <dbReference type="ChEBI" id="CHEBI:15378"/>
        <dbReference type="ChEBI" id="CHEBI:18072"/>
        <dbReference type="ChEBI" id="CHEBI:58639"/>
        <dbReference type="EC" id="3.5.2.17"/>
    </reaction>
</comment>
<comment type="function">
    <text evidence="2">Catalyzes the hydrolysis of 5-hydroxyisourate (HIU) to 2-oxo-4-hydroxy-4-carboxy-5-ureidoimidazoline (OHCU).</text>
</comment>
<dbReference type="PRINTS" id="PR00189">
    <property type="entry name" value="TRNSTHYRETIN"/>
</dbReference>
<dbReference type="InterPro" id="IPR023418">
    <property type="entry name" value="Thyroxine_BS"/>
</dbReference>
<dbReference type="SMART" id="SM00095">
    <property type="entry name" value="TR_THY"/>
    <property type="match status" value="1"/>
</dbReference>
<evidence type="ECO:0000256" key="6">
    <source>
        <dbReference type="ARBA" id="ARBA00022801"/>
    </source>
</evidence>
<dbReference type="SUPFAM" id="SSF49472">
    <property type="entry name" value="Transthyretin (synonym: prealbumin)"/>
    <property type="match status" value="1"/>
</dbReference>
<evidence type="ECO:0000256" key="5">
    <source>
        <dbReference type="ARBA" id="ARBA00022631"/>
    </source>
</evidence>
<dbReference type="PANTHER" id="PTHR10395">
    <property type="entry name" value="URICASE AND TRANSTHYRETIN-RELATED"/>
    <property type="match status" value="1"/>
</dbReference>
<accession>A0A1G8VGM1</accession>
<dbReference type="CDD" id="cd05822">
    <property type="entry name" value="TLP_HIUase"/>
    <property type="match status" value="1"/>
</dbReference>
<comment type="subunit">
    <text evidence="4 8">Homotetramer.</text>
</comment>
<organism evidence="10 11">
    <name type="scientific">Actinopolyspora mzabensis</name>
    <dbReference type="NCBI Taxonomy" id="995066"/>
    <lineage>
        <taxon>Bacteria</taxon>
        <taxon>Bacillati</taxon>
        <taxon>Actinomycetota</taxon>
        <taxon>Actinomycetes</taxon>
        <taxon>Actinopolysporales</taxon>
        <taxon>Actinopolysporaceae</taxon>
        <taxon>Actinopolyspora</taxon>
    </lineage>
</organism>
<dbReference type="Pfam" id="PF00576">
    <property type="entry name" value="Transthyretin"/>
    <property type="match status" value="1"/>
</dbReference>
<feature type="binding site" evidence="7">
    <location>
        <position position="113"/>
    </location>
    <ligand>
        <name>substrate</name>
    </ligand>
</feature>
<proteinExistence type="inferred from homology"/>
<evidence type="ECO:0000256" key="7">
    <source>
        <dbReference type="PIRSR" id="PIRSR600895-51"/>
    </source>
</evidence>
<evidence type="ECO:0000313" key="10">
    <source>
        <dbReference type="EMBL" id="SDJ64465.1"/>
    </source>
</evidence>
<feature type="binding site" evidence="7">
    <location>
        <position position="50"/>
    </location>
    <ligand>
        <name>substrate</name>
    </ligand>
</feature>
<dbReference type="PROSITE" id="PS00768">
    <property type="entry name" value="TRANSTHYRETIN_1"/>
    <property type="match status" value="1"/>
</dbReference>
<dbReference type="RefSeq" id="WP_092625163.1">
    <property type="nucleotide sequence ID" value="NZ_FNFM01000001.1"/>
</dbReference>
<dbReference type="Proteomes" id="UP000199213">
    <property type="component" value="Unassembled WGS sequence"/>
</dbReference>
<evidence type="ECO:0000313" key="11">
    <source>
        <dbReference type="Proteomes" id="UP000199213"/>
    </source>
</evidence>
<keyword evidence="6 8" id="KW-0378">Hydrolase</keyword>
<dbReference type="PANTHER" id="PTHR10395:SF7">
    <property type="entry name" value="5-HYDROXYISOURATE HYDROLASE"/>
    <property type="match status" value="1"/>
</dbReference>
<dbReference type="GO" id="GO:0006144">
    <property type="term" value="P:purine nucleobase metabolic process"/>
    <property type="evidence" value="ECO:0007669"/>
    <property type="project" value="UniProtKB-KW"/>
</dbReference>
<sequence length="116" mass="12719">MSETTTSAVTTHVLDSSRGLPAAGIEVALEQATRDGWTSLGEAVTNDDGRAKQLGPSRLTEGTYRLTFETGAYFQRLGVDSFYPQVQITFRLADAEQHYHVPLLLSPFAYSTYRGS</sequence>
<evidence type="ECO:0000259" key="9">
    <source>
        <dbReference type="SMART" id="SM00095"/>
    </source>
</evidence>
<keyword evidence="11" id="KW-1185">Reference proteome</keyword>
<feature type="domain" description="Transthyretin/hydroxyisourate hydrolase" evidence="9">
    <location>
        <begin position="4"/>
        <end position="115"/>
    </location>
</feature>
<feature type="binding site" evidence="7">
    <location>
        <position position="12"/>
    </location>
    <ligand>
        <name>substrate</name>
    </ligand>
</feature>
<reference evidence="11" key="1">
    <citation type="submission" date="2016-10" db="EMBL/GenBank/DDBJ databases">
        <authorList>
            <person name="Varghese N."/>
            <person name="Submissions S."/>
        </authorList>
    </citation>
    <scope>NUCLEOTIDE SEQUENCE [LARGE SCALE GENOMIC DNA]</scope>
    <source>
        <strain evidence="11">DSM 45460</strain>
    </source>
</reference>
<evidence type="ECO:0000256" key="8">
    <source>
        <dbReference type="RuleBase" id="RU361270"/>
    </source>
</evidence>
<dbReference type="GO" id="GO:0033971">
    <property type="term" value="F:hydroxyisourate hydrolase activity"/>
    <property type="evidence" value="ECO:0007669"/>
    <property type="project" value="UniProtKB-EC"/>
</dbReference>
<evidence type="ECO:0000256" key="3">
    <source>
        <dbReference type="ARBA" id="ARBA00009850"/>
    </source>
</evidence>
<evidence type="ECO:0000256" key="2">
    <source>
        <dbReference type="ARBA" id="ARBA00002704"/>
    </source>
</evidence>
<evidence type="ECO:0000256" key="4">
    <source>
        <dbReference type="ARBA" id="ARBA00011881"/>
    </source>
</evidence>
<dbReference type="AlphaFoldDB" id="A0A1G8VGM1"/>
<keyword evidence="5 8" id="KW-0659">Purine metabolism</keyword>
<dbReference type="Gene3D" id="2.60.40.180">
    <property type="entry name" value="Transthyretin/hydroxyisourate hydrolase domain"/>
    <property type="match status" value="1"/>
</dbReference>
<gene>
    <name evidence="10" type="ORF">SAMN04487820_10134</name>
</gene>